<evidence type="ECO:0000313" key="2">
    <source>
        <dbReference type="EMBL" id="MBO8431667.1"/>
    </source>
</evidence>
<dbReference type="Gene3D" id="2.60.40.10">
    <property type="entry name" value="Immunoglobulins"/>
    <property type="match status" value="1"/>
</dbReference>
<dbReference type="Pfam" id="PF11551">
    <property type="entry name" value="Omp28"/>
    <property type="match status" value="1"/>
</dbReference>
<feature type="signal peptide" evidence="1">
    <location>
        <begin position="1"/>
        <end position="28"/>
    </location>
</feature>
<evidence type="ECO:0000313" key="3">
    <source>
        <dbReference type="Proteomes" id="UP000823612"/>
    </source>
</evidence>
<gene>
    <name evidence="2" type="ORF">IAB08_00020</name>
</gene>
<comment type="caution">
    <text evidence="2">The sequence shown here is derived from an EMBL/GenBank/DDBJ whole genome shotgun (WGS) entry which is preliminary data.</text>
</comment>
<dbReference type="InterPro" id="IPR026444">
    <property type="entry name" value="Secre_tail"/>
</dbReference>
<dbReference type="AlphaFoldDB" id="A0A9D9DQX7"/>
<organism evidence="2 3">
    <name type="scientific">Candidatus Pullibacteroides excrementavium</name>
    <dbReference type="NCBI Taxonomy" id="2840905"/>
    <lineage>
        <taxon>Bacteria</taxon>
        <taxon>Pseudomonadati</taxon>
        <taxon>Bacteroidota</taxon>
        <taxon>Bacteroidia</taxon>
        <taxon>Bacteroidales</taxon>
        <taxon>Candidatus Pullibacteroides</taxon>
    </lineage>
</organism>
<name>A0A9D9DQX7_9BACT</name>
<dbReference type="InterPro" id="IPR013783">
    <property type="entry name" value="Ig-like_fold"/>
</dbReference>
<proteinExistence type="predicted"/>
<sequence>MNMKKFRLHHFAWSLILISCCTPLSIVAQEKSGVVQTPQLRNILLEEFTGLHCSYCPSGHANAQALHNVLGHRMQTIAVHVGSLAVPSGDEVDLRSAYGEDWYQRQGGTGMPTGAVNRHHFEGLSPENSYGLSWGSWQEAARRAMNDTAQVNLFVESVYDTTSRQLSARVELYYPTMVSDSLYTLTVALTENYIRGNQTGGNAGDQYLHKHVLRDLFTDVWGDTLKKPLVKTVIEKTYTLEVPAQYNNRVPNPAHFEVIAFVSNSEGEILNSTSGKVQYEGRYASPAAEISVPGLTKYYSRTAIPVQVENLGTDTLRSIQLNVSWGDTVYQPEVADLSIPYGETQEVYFPLGEYPFSQVLKYRINTLSVNGYPYETRAINDYISKPCEVSEGSVKITLTTDTYGSDVTWTLRNRAGEVLLSGGPYADGEVQEETIEWTPETGVVYSFEIEDAFLDGFLGGYTIIDAEGNTVASSSSIGQYGDKVSFVVPDATANEEMVDACQEEASIWLEKNPVTAGEEVSVRFIGFVPGNIVVELFNLNGNLVQRDLISSQSLWRLNTSGMASGFYFIKATHGGSFAATKLLVR</sequence>
<feature type="chain" id="PRO_5039436124" evidence="1">
    <location>
        <begin position="29"/>
        <end position="585"/>
    </location>
</feature>
<dbReference type="PROSITE" id="PS51257">
    <property type="entry name" value="PROKAR_LIPOPROTEIN"/>
    <property type="match status" value="1"/>
</dbReference>
<dbReference type="EMBL" id="JADIMZ010000001">
    <property type="protein sequence ID" value="MBO8431667.1"/>
    <property type="molecule type" value="Genomic_DNA"/>
</dbReference>
<reference evidence="2" key="1">
    <citation type="submission" date="2020-10" db="EMBL/GenBank/DDBJ databases">
        <authorList>
            <person name="Gilroy R."/>
        </authorList>
    </citation>
    <scope>NUCLEOTIDE SEQUENCE</scope>
    <source>
        <strain evidence="2">2889</strain>
    </source>
</reference>
<dbReference type="InterPro" id="IPR021615">
    <property type="entry name" value="Omp28"/>
</dbReference>
<reference evidence="2" key="2">
    <citation type="journal article" date="2021" name="PeerJ">
        <title>Extensive microbial diversity within the chicken gut microbiome revealed by metagenomics and culture.</title>
        <authorList>
            <person name="Gilroy R."/>
            <person name="Ravi A."/>
            <person name="Getino M."/>
            <person name="Pursley I."/>
            <person name="Horton D.L."/>
            <person name="Alikhan N.F."/>
            <person name="Baker D."/>
            <person name="Gharbi K."/>
            <person name="Hall N."/>
            <person name="Watson M."/>
            <person name="Adriaenssens E.M."/>
            <person name="Foster-Nyarko E."/>
            <person name="Jarju S."/>
            <person name="Secka A."/>
            <person name="Antonio M."/>
            <person name="Oren A."/>
            <person name="Chaudhuri R.R."/>
            <person name="La Ragione R."/>
            <person name="Hildebrand F."/>
            <person name="Pallen M.J."/>
        </authorList>
    </citation>
    <scope>NUCLEOTIDE SEQUENCE</scope>
    <source>
        <strain evidence="2">2889</strain>
    </source>
</reference>
<keyword evidence="1" id="KW-0732">Signal</keyword>
<evidence type="ECO:0000256" key="1">
    <source>
        <dbReference type="SAM" id="SignalP"/>
    </source>
</evidence>
<dbReference type="NCBIfam" id="TIGR04183">
    <property type="entry name" value="Por_Secre_tail"/>
    <property type="match status" value="1"/>
</dbReference>
<protein>
    <submittedName>
        <fullName evidence="2">Omp28-related outer membrane protein</fullName>
    </submittedName>
</protein>
<dbReference type="Proteomes" id="UP000823612">
    <property type="component" value="Unassembled WGS sequence"/>
</dbReference>
<accession>A0A9D9DQX7</accession>